<evidence type="ECO:0000256" key="3">
    <source>
        <dbReference type="ARBA" id="ARBA00022842"/>
    </source>
</evidence>
<organism evidence="6 7">
    <name type="scientific">Burkholderia vietnamiensis</name>
    <dbReference type="NCBI Taxonomy" id="60552"/>
    <lineage>
        <taxon>Bacteria</taxon>
        <taxon>Pseudomonadati</taxon>
        <taxon>Pseudomonadota</taxon>
        <taxon>Betaproteobacteria</taxon>
        <taxon>Burkholderiales</taxon>
        <taxon>Burkholderiaceae</taxon>
        <taxon>Burkholderia</taxon>
        <taxon>Burkholderia cepacia complex</taxon>
    </lineage>
</organism>
<gene>
    <name evidence="6" type="ORF">QZM33_32230</name>
</gene>
<comment type="caution">
    <text evidence="6">The sequence shown here is derived from an EMBL/GenBank/DDBJ whole genome shotgun (WGS) entry which is preliminary data.</text>
</comment>
<comment type="cofactor">
    <cofactor evidence="1">
        <name>Mg(2+)</name>
        <dbReference type="ChEBI" id="CHEBI:18420"/>
    </cofactor>
</comment>
<dbReference type="PROSITE" id="PS00893">
    <property type="entry name" value="NUDIX_BOX"/>
    <property type="match status" value="1"/>
</dbReference>
<dbReference type="PROSITE" id="PS51462">
    <property type="entry name" value="NUDIX"/>
    <property type="match status" value="1"/>
</dbReference>
<evidence type="ECO:0000256" key="1">
    <source>
        <dbReference type="ARBA" id="ARBA00001946"/>
    </source>
</evidence>
<dbReference type="EMBL" id="JAUJRV010000050">
    <property type="protein sequence ID" value="MDN7799603.1"/>
    <property type="molecule type" value="Genomic_DNA"/>
</dbReference>
<sequence>MKFCSSCGHNVVLKTPDGDSRLRHVCSHCGTVHYTNPRNVVGTIPTWDDRILMCRRAIEPGYGLWTLPSGFLEEGETTREGAVRETLEEAGALVSVGELYAIAEVRQIHHVYLFFIAGMRGPEIARGSESLEVRLFEEGDIPWEAIAFPAVTQTLRRFVQDRSSGRIRSQNFRVHMMEIDRSLDIEIRPSTESNLRTQQSSAPDK</sequence>
<dbReference type="InterPro" id="IPR029401">
    <property type="entry name" value="Nudix_N"/>
</dbReference>
<protein>
    <submittedName>
        <fullName evidence="6">NUDIX hydrolase</fullName>
    </submittedName>
</protein>
<dbReference type="PANTHER" id="PTHR43222">
    <property type="entry name" value="NUDIX HYDROLASE 23"/>
    <property type="match status" value="1"/>
</dbReference>
<dbReference type="InterPro" id="IPR000086">
    <property type="entry name" value="NUDIX_hydrolase_dom"/>
</dbReference>
<dbReference type="RefSeq" id="WP_261505603.1">
    <property type="nucleotide sequence ID" value="NZ_JAUJRV010000050.1"/>
</dbReference>
<proteinExistence type="inferred from homology"/>
<feature type="domain" description="Nudix hydrolase" evidence="5">
    <location>
        <begin position="36"/>
        <end position="159"/>
    </location>
</feature>
<reference evidence="6" key="1">
    <citation type="submission" date="2023-07" db="EMBL/GenBank/DDBJ databases">
        <title>A collection of bacterial strains from the Burkholderia cepacia Research Laboratory and Repository.</title>
        <authorList>
            <person name="Lipuma J."/>
            <person name="Spilker T."/>
            <person name="Caverly L."/>
        </authorList>
    </citation>
    <scope>NUCLEOTIDE SEQUENCE</scope>
    <source>
        <strain evidence="6">AU44268</strain>
    </source>
</reference>
<dbReference type="Gene3D" id="2.20.70.10">
    <property type="match status" value="1"/>
</dbReference>
<evidence type="ECO:0000259" key="5">
    <source>
        <dbReference type="PROSITE" id="PS51462"/>
    </source>
</evidence>
<dbReference type="Gene3D" id="3.90.79.10">
    <property type="entry name" value="Nucleoside Triphosphate Pyrophosphohydrolase"/>
    <property type="match status" value="1"/>
</dbReference>
<name>A0AAW7TBP1_BURVI</name>
<dbReference type="Proteomes" id="UP001171620">
    <property type="component" value="Unassembled WGS sequence"/>
</dbReference>
<dbReference type="GO" id="GO:0016787">
    <property type="term" value="F:hydrolase activity"/>
    <property type="evidence" value="ECO:0007669"/>
    <property type="project" value="UniProtKB-KW"/>
</dbReference>
<dbReference type="CDD" id="cd04511">
    <property type="entry name" value="NUDIX_Hydrolase"/>
    <property type="match status" value="1"/>
</dbReference>
<dbReference type="PRINTS" id="PR00502">
    <property type="entry name" value="NUDIXFAMILY"/>
</dbReference>
<dbReference type="Pfam" id="PF00293">
    <property type="entry name" value="NUDIX"/>
    <property type="match status" value="1"/>
</dbReference>
<dbReference type="Pfam" id="PF14803">
    <property type="entry name" value="Zn_ribbon_Nudix"/>
    <property type="match status" value="1"/>
</dbReference>
<keyword evidence="3" id="KW-0460">Magnesium</keyword>
<evidence type="ECO:0000256" key="4">
    <source>
        <dbReference type="RuleBase" id="RU003476"/>
    </source>
</evidence>
<keyword evidence="2 4" id="KW-0378">Hydrolase</keyword>
<dbReference type="InterPro" id="IPR020084">
    <property type="entry name" value="NUDIX_hydrolase_CS"/>
</dbReference>
<evidence type="ECO:0000313" key="7">
    <source>
        <dbReference type="Proteomes" id="UP001171620"/>
    </source>
</evidence>
<dbReference type="AlphaFoldDB" id="A0AAW7TBP1"/>
<evidence type="ECO:0000313" key="6">
    <source>
        <dbReference type="EMBL" id="MDN7799603.1"/>
    </source>
</evidence>
<dbReference type="InterPro" id="IPR015797">
    <property type="entry name" value="NUDIX_hydrolase-like_dom_sf"/>
</dbReference>
<comment type="similarity">
    <text evidence="4">Belongs to the Nudix hydrolase family.</text>
</comment>
<dbReference type="PANTHER" id="PTHR43222:SF2">
    <property type="entry name" value="NUDIX HYDROLASE 23, CHLOROPLASTIC"/>
    <property type="match status" value="1"/>
</dbReference>
<evidence type="ECO:0000256" key="2">
    <source>
        <dbReference type="ARBA" id="ARBA00022801"/>
    </source>
</evidence>
<accession>A0AAW7TBP1</accession>
<dbReference type="InterPro" id="IPR020476">
    <property type="entry name" value="Nudix_hydrolase"/>
</dbReference>
<dbReference type="SUPFAM" id="SSF55811">
    <property type="entry name" value="Nudix"/>
    <property type="match status" value="1"/>
</dbReference>